<reference evidence="3 4" key="1">
    <citation type="submission" date="2016-10" db="EMBL/GenBank/DDBJ databases">
        <authorList>
            <person name="de Groot N.N."/>
        </authorList>
    </citation>
    <scope>NUCLEOTIDE SEQUENCE [LARGE SCALE GENOMIC DNA]</scope>
    <source>
        <strain evidence="3 4">CGMCC 4.7037</strain>
    </source>
</reference>
<evidence type="ECO:0000313" key="3">
    <source>
        <dbReference type="EMBL" id="SEG76158.1"/>
    </source>
</evidence>
<organism evidence="3 4">
    <name type="scientific">Nonomuraea solani</name>
    <dbReference type="NCBI Taxonomy" id="1144553"/>
    <lineage>
        <taxon>Bacteria</taxon>
        <taxon>Bacillati</taxon>
        <taxon>Actinomycetota</taxon>
        <taxon>Actinomycetes</taxon>
        <taxon>Streptosporangiales</taxon>
        <taxon>Streptosporangiaceae</taxon>
        <taxon>Nonomuraea</taxon>
    </lineage>
</organism>
<proteinExistence type="predicted"/>
<accession>A0A1H6CTH6</accession>
<dbReference type="Proteomes" id="UP000236732">
    <property type="component" value="Unassembled WGS sequence"/>
</dbReference>
<dbReference type="InterPro" id="IPR027849">
    <property type="entry name" value="DUF4434"/>
</dbReference>
<dbReference type="OrthoDB" id="4900698at2"/>
<feature type="region of interest" description="Disordered" evidence="1">
    <location>
        <begin position="28"/>
        <end position="48"/>
    </location>
</feature>
<feature type="domain" description="DUF4434" evidence="2">
    <location>
        <begin position="218"/>
        <end position="482"/>
    </location>
</feature>
<evidence type="ECO:0000313" key="4">
    <source>
        <dbReference type="Proteomes" id="UP000236732"/>
    </source>
</evidence>
<gene>
    <name evidence="3" type="ORF">SAMN05444920_104358</name>
</gene>
<dbReference type="Pfam" id="PF14488">
    <property type="entry name" value="DUF4434"/>
    <property type="match status" value="1"/>
</dbReference>
<feature type="compositionally biased region" description="Low complexity" evidence="1">
    <location>
        <begin position="28"/>
        <end position="43"/>
    </location>
</feature>
<protein>
    <recommendedName>
        <fullName evidence="2">DUF4434 domain-containing protein</fullName>
    </recommendedName>
</protein>
<keyword evidence="4" id="KW-1185">Reference proteome</keyword>
<evidence type="ECO:0000259" key="2">
    <source>
        <dbReference type="Pfam" id="PF14488"/>
    </source>
</evidence>
<dbReference type="RefSeq" id="WP_103956891.1">
    <property type="nucleotide sequence ID" value="NZ_FNVT01000004.1"/>
</dbReference>
<dbReference type="AlphaFoldDB" id="A0A1H6CTH6"/>
<sequence>MRWLFLVVGAAILAVVATVIIVLPPSDKAAAPSPAAVATPTKTEPTPAVSEFTDPCGTFDTGEKAPYAVTGYWITPKSNPCTWRKQLQEIHRVGGDTIIRIGYGLQFRNVSGSGEILDRDGTPDSLYKACEQDGLSCHDAAERDLKEANPDNRIGRTYVYRTDESFGKDLFRCPQLEQTIEAGKRTYFRLITQADGSDDATCDFSSKARSYDLILVTGSPTDSLTQLLDLADQFGMRVFPALPLAPRDSKMRIRAEKRHLGTLTTLTRRILQDYGVRFADRESLGGVYQPFEVQMASTLATNPTLEVYADQHTIVEQELPGKPILISPYMDARQRVPFGQTPKQVAEGFKALVKTGVGIIAPQDSRGTGKVGLYWPDERDSEVDERLRSMVGESTYATAYHGSTRDYYREMAAARQEMLDSGHQVQLWANVEAFEPSGKEPCAPQGTRGKTDKERLDKAVTMAGRYVQKIVSYMWSDFMTCGNPSLEEEITKDWQRPIAVDAIRRPRDGRDGLEVRGYNLKDGTVTVQWPGGTSEMVVASVGSLDEDPIEEELPDGMATAWVPFDWSQVPAGQWVRIGVKLPSGQTTSEPLHVRIVT</sequence>
<dbReference type="Gene3D" id="3.20.20.80">
    <property type="entry name" value="Glycosidases"/>
    <property type="match status" value="1"/>
</dbReference>
<dbReference type="EMBL" id="FNVT01000004">
    <property type="protein sequence ID" value="SEG76158.1"/>
    <property type="molecule type" value="Genomic_DNA"/>
</dbReference>
<evidence type="ECO:0000256" key="1">
    <source>
        <dbReference type="SAM" id="MobiDB-lite"/>
    </source>
</evidence>
<name>A0A1H6CTH6_9ACTN</name>